<sequence>MQFQMDPDIQQVLVSSPMTAPAQVKEVVADEDGFHDPMLRAIEMLLRAEATLKYLVSFTLEQMLIMHEFLNRCWLAVTNEPRNAFKSSSSLATVEQDSSSEGTWMRQIESRDDDIPASQVLDEADQKTTPPSEQDGHWKQAKSRTRRKSTSKQKGSWPVN</sequence>
<evidence type="ECO:0000313" key="2">
    <source>
        <dbReference type="EMBL" id="GMH30774.1"/>
    </source>
</evidence>
<dbReference type="AlphaFoldDB" id="A0AAD3TKB5"/>
<comment type="caution">
    <text evidence="2">The sequence shown here is derived from an EMBL/GenBank/DDBJ whole genome shotgun (WGS) entry which is preliminary data.</text>
</comment>
<keyword evidence="3" id="KW-1185">Reference proteome</keyword>
<accession>A0AAD3TKB5</accession>
<gene>
    <name evidence="2" type="ORF">Nepgr_032617</name>
</gene>
<dbReference type="Proteomes" id="UP001279734">
    <property type="component" value="Unassembled WGS sequence"/>
</dbReference>
<name>A0AAD3TKB5_NEPGR</name>
<organism evidence="2 3">
    <name type="scientific">Nepenthes gracilis</name>
    <name type="common">Slender pitcher plant</name>
    <dbReference type="NCBI Taxonomy" id="150966"/>
    <lineage>
        <taxon>Eukaryota</taxon>
        <taxon>Viridiplantae</taxon>
        <taxon>Streptophyta</taxon>
        <taxon>Embryophyta</taxon>
        <taxon>Tracheophyta</taxon>
        <taxon>Spermatophyta</taxon>
        <taxon>Magnoliopsida</taxon>
        <taxon>eudicotyledons</taxon>
        <taxon>Gunneridae</taxon>
        <taxon>Pentapetalae</taxon>
        <taxon>Caryophyllales</taxon>
        <taxon>Nepenthaceae</taxon>
        <taxon>Nepenthes</taxon>
    </lineage>
</organism>
<protein>
    <submittedName>
        <fullName evidence="2">Uncharacterized protein</fullName>
    </submittedName>
</protein>
<evidence type="ECO:0000256" key="1">
    <source>
        <dbReference type="SAM" id="MobiDB-lite"/>
    </source>
</evidence>
<reference evidence="2" key="1">
    <citation type="submission" date="2023-05" db="EMBL/GenBank/DDBJ databases">
        <title>Nepenthes gracilis genome sequencing.</title>
        <authorList>
            <person name="Fukushima K."/>
        </authorList>
    </citation>
    <scope>NUCLEOTIDE SEQUENCE</scope>
    <source>
        <strain evidence="2">SING2019-196</strain>
    </source>
</reference>
<feature type="compositionally biased region" description="Polar residues" evidence="1">
    <location>
        <begin position="85"/>
        <end position="102"/>
    </location>
</feature>
<dbReference type="EMBL" id="BSYO01000039">
    <property type="protein sequence ID" value="GMH30774.1"/>
    <property type="molecule type" value="Genomic_DNA"/>
</dbReference>
<evidence type="ECO:0000313" key="3">
    <source>
        <dbReference type="Proteomes" id="UP001279734"/>
    </source>
</evidence>
<feature type="compositionally biased region" description="Basic residues" evidence="1">
    <location>
        <begin position="139"/>
        <end position="151"/>
    </location>
</feature>
<proteinExistence type="predicted"/>
<feature type="region of interest" description="Disordered" evidence="1">
    <location>
        <begin position="84"/>
        <end position="160"/>
    </location>
</feature>